<evidence type="ECO:0000256" key="4">
    <source>
        <dbReference type="ARBA" id="ARBA00022989"/>
    </source>
</evidence>
<dbReference type="InterPro" id="IPR050367">
    <property type="entry name" value="APC_superfamily"/>
</dbReference>
<feature type="transmembrane region" description="Helical" evidence="6">
    <location>
        <begin position="406"/>
        <end position="425"/>
    </location>
</feature>
<feature type="transmembrane region" description="Helical" evidence="6">
    <location>
        <begin position="347"/>
        <end position="367"/>
    </location>
</feature>
<dbReference type="EMBL" id="FOPC01000002">
    <property type="protein sequence ID" value="SFG22098.1"/>
    <property type="molecule type" value="Genomic_DNA"/>
</dbReference>
<evidence type="ECO:0000256" key="1">
    <source>
        <dbReference type="ARBA" id="ARBA00004651"/>
    </source>
</evidence>
<accession>A0A1I2Q1E6</accession>
<dbReference type="Gene3D" id="1.20.1740.10">
    <property type="entry name" value="Amino acid/polyamine transporter I"/>
    <property type="match status" value="1"/>
</dbReference>
<dbReference type="Proteomes" id="UP000199642">
    <property type="component" value="Unassembled WGS sequence"/>
</dbReference>
<feature type="transmembrane region" description="Helical" evidence="6">
    <location>
        <begin position="268"/>
        <end position="289"/>
    </location>
</feature>
<feature type="transmembrane region" description="Helical" evidence="6">
    <location>
        <begin position="76"/>
        <end position="99"/>
    </location>
</feature>
<keyword evidence="5 6" id="KW-0472">Membrane</keyword>
<comment type="subcellular location">
    <subcellularLocation>
        <location evidence="1">Cell membrane</location>
        <topology evidence="1">Multi-pass membrane protein</topology>
    </subcellularLocation>
</comment>
<keyword evidence="2" id="KW-1003">Cell membrane</keyword>
<dbReference type="RefSeq" id="WP_092788807.1">
    <property type="nucleotide sequence ID" value="NZ_FOPC01000002.1"/>
</dbReference>
<keyword evidence="8" id="KW-1185">Reference proteome</keyword>
<evidence type="ECO:0000256" key="5">
    <source>
        <dbReference type="ARBA" id="ARBA00023136"/>
    </source>
</evidence>
<dbReference type="AlphaFoldDB" id="A0A1I2Q1E6"/>
<dbReference type="InterPro" id="IPR002293">
    <property type="entry name" value="AA/rel_permease1"/>
</dbReference>
<feature type="transmembrane region" description="Helical" evidence="6">
    <location>
        <begin position="43"/>
        <end position="64"/>
    </location>
</feature>
<feature type="transmembrane region" description="Helical" evidence="6">
    <location>
        <begin position="12"/>
        <end position="37"/>
    </location>
</feature>
<evidence type="ECO:0000313" key="8">
    <source>
        <dbReference type="Proteomes" id="UP000199642"/>
    </source>
</evidence>
<evidence type="ECO:0000313" key="7">
    <source>
        <dbReference type="EMBL" id="SFG22098.1"/>
    </source>
</evidence>
<feature type="transmembrane region" description="Helical" evidence="6">
    <location>
        <begin position="323"/>
        <end position="341"/>
    </location>
</feature>
<name>A0A1I2Q1E6_9BACT</name>
<evidence type="ECO:0000256" key="6">
    <source>
        <dbReference type="SAM" id="Phobius"/>
    </source>
</evidence>
<dbReference type="GO" id="GO:0005886">
    <property type="term" value="C:plasma membrane"/>
    <property type="evidence" value="ECO:0007669"/>
    <property type="project" value="UniProtKB-SubCell"/>
</dbReference>
<keyword evidence="4 6" id="KW-1133">Transmembrane helix</keyword>
<dbReference type="PANTHER" id="PTHR42770:SF7">
    <property type="entry name" value="MEMBRANE PROTEIN"/>
    <property type="match status" value="1"/>
</dbReference>
<reference evidence="8" key="1">
    <citation type="submission" date="2016-10" db="EMBL/GenBank/DDBJ databases">
        <authorList>
            <person name="Varghese N."/>
            <person name="Submissions S."/>
        </authorList>
    </citation>
    <scope>NUCLEOTIDE SEQUENCE [LARGE SCALE GENOMIC DNA]</scope>
    <source>
        <strain evidence="8">DSM 19315</strain>
    </source>
</reference>
<evidence type="ECO:0000256" key="3">
    <source>
        <dbReference type="ARBA" id="ARBA00022692"/>
    </source>
</evidence>
<protein>
    <submittedName>
        <fullName evidence="7">Amino acid/polyamine/organocation transporter, APC superfamily</fullName>
    </submittedName>
</protein>
<dbReference type="Pfam" id="PF13520">
    <property type="entry name" value="AA_permease_2"/>
    <property type="match status" value="1"/>
</dbReference>
<dbReference type="PANTHER" id="PTHR42770">
    <property type="entry name" value="AMINO ACID TRANSPORTER-RELATED"/>
    <property type="match status" value="1"/>
</dbReference>
<evidence type="ECO:0000256" key="2">
    <source>
        <dbReference type="ARBA" id="ARBA00022475"/>
    </source>
</evidence>
<keyword evidence="3 6" id="KW-0812">Transmembrane</keyword>
<dbReference type="PIRSF" id="PIRSF006060">
    <property type="entry name" value="AA_transporter"/>
    <property type="match status" value="1"/>
</dbReference>
<feature type="transmembrane region" description="Helical" evidence="6">
    <location>
        <begin position="226"/>
        <end position="248"/>
    </location>
</feature>
<proteinExistence type="predicted"/>
<gene>
    <name evidence="7" type="ORF">SAMN04487988_10269</name>
</gene>
<dbReference type="STRING" id="435880.SAMN04487988_10269"/>
<feature type="transmembrane region" description="Helical" evidence="6">
    <location>
        <begin position="129"/>
        <end position="147"/>
    </location>
</feature>
<dbReference type="GO" id="GO:0022857">
    <property type="term" value="F:transmembrane transporter activity"/>
    <property type="evidence" value="ECO:0007669"/>
    <property type="project" value="InterPro"/>
</dbReference>
<dbReference type="OrthoDB" id="9806937at2"/>
<organism evidence="7 8">
    <name type="scientific">Algoriphagus hitonicola</name>
    <dbReference type="NCBI Taxonomy" id="435880"/>
    <lineage>
        <taxon>Bacteria</taxon>
        <taxon>Pseudomonadati</taxon>
        <taxon>Bacteroidota</taxon>
        <taxon>Cytophagia</taxon>
        <taxon>Cytophagales</taxon>
        <taxon>Cyclobacteriaceae</taxon>
        <taxon>Algoriphagus</taxon>
    </lineage>
</organism>
<sequence length="436" mass="46479">MNISQEGLKREVGVWGLSANIVNIIVGAGIFVLPAIIAEIMGASGIIVYLFCGFLISLVMLCFAEAGSKVTRSGGGYAYIETAFGPFPGYLAAVFLVMGGVFSDAAVANALTELVGLVFPIFKNQYGRLAFMLVIFGGLASLNVIGVKQGIGLVKINTVAKLTPILLLILISWKDVSLSNLYWEGSPTLQKFGEASLILFFAFQGGDTGLSVGGEIKNPQKTVPKAIFIGISFVLILYILIQTVAQGVLGTDLAQFKEAPLAETAKIVFGPVGYTILFIGAGISMFGMLSGEILNVPRVIYGLARDQVIPLDKLALIHPKFKTPYLAIILYAGLGFSMAAAGGFRQLAVIASGSMLLVYFGVVLSVIKLRKIKNLPTSGFKIPLGYTVPILSAGIILFFLSNLTGLEIRGLLILIAVLTVIFFLGKAYRMWKKNKG</sequence>
<feature type="transmembrane region" description="Helical" evidence="6">
    <location>
        <begin position="379"/>
        <end position="400"/>
    </location>
</feature>